<evidence type="ECO:0000313" key="3">
    <source>
        <dbReference type="EMBL" id="AEH63106.1"/>
    </source>
</evidence>
<dbReference type="PANTHER" id="PTHR43540">
    <property type="entry name" value="PEROXYUREIDOACRYLATE/UREIDOACRYLATE AMIDOHYDROLASE-RELATED"/>
    <property type="match status" value="1"/>
</dbReference>
<reference evidence="3 4" key="1">
    <citation type="journal article" date="2011" name="J. Bacteriol.">
        <title>Genome sequence of the ethanol-producing Zymomonas mobilis subsp. mobilis lectotype strain ATCC 10988.</title>
        <authorList>
            <person name="Pappas K.M."/>
            <person name="Kouvelis V.N."/>
            <person name="Saunders E."/>
            <person name="Brettin T.S."/>
            <person name="Bruce D."/>
            <person name="Detter C."/>
            <person name="Balakireva M."/>
            <person name="Han C.S."/>
            <person name="Savvakis G."/>
            <person name="Kyrpides N.C."/>
            <person name="Typas M.A."/>
        </authorList>
    </citation>
    <scope>NUCLEOTIDE SEQUENCE [LARGE SCALE GENOMIC DNA]</scope>
    <source>
        <strain evidence="4">ATCC 10988 / DSM 424 / CCUG 17860 / LMG 404 / NCIMB 8938 / NRRL B-806 / ZM1</strain>
    </source>
</reference>
<evidence type="ECO:0000256" key="1">
    <source>
        <dbReference type="ARBA" id="ARBA00022801"/>
    </source>
</evidence>
<dbReference type="OrthoDB" id="9807387at2"/>
<name>A0A0H3G7I1_ZYMMA</name>
<dbReference type="InterPro" id="IPR036380">
    <property type="entry name" value="Isochorismatase-like_sf"/>
</dbReference>
<protein>
    <submittedName>
        <fullName evidence="3">Isochorismatase hydrolase</fullName>
    </submittedName>
</protein>
<dbReference type="NCBIfam" id="NF008517">
    <property type="entry name" value="PRK11440.1"/>
    <property type="match status" value="1"/>
</dbReference>
<proteinExistence type="predicted"/>
<accession>A0A0H3G7I1</accession>
<dbReference type="HOGENOM" id="CLU_068979_8_2_5"/>
<dbReference type="EMBL" id="CP002850">
    <property type="protein sequence ID" value="AEH63106.1"/>
    <property type="molecule type" value="Genomic_DNA"/>
</dbReference>
<dbReference type="CDD" id="cd00431">
    <property type="entry name" value="cysteine_hydrolases"/>
    <property type="match status" value="1"/>
</dbReference>
<dbReference type="RefSeq" id="WP_014500972.1">
    <property type="nucleotide sequence ID" value="NC_017262.1"/>
</dbReference>
<dbReference type="AlphaFoldDB" id="A0A0H3G7I1"/>
<dbReference type="InterPro" id="IPR000868">
    <property type="entry name" value="Isochorismatase-like_dom"/>
</dbReference>
<dbReference type="InterPro" id="IPR050272">
    <property type="entry name" value="Isochorismatase-like_hydrls"/>
</dbReference>
<dbReference type="Gene3D" id="3.40.50.850">
    <property type="entry name" value="Isochorismatase-like"/>
    <property type="match status" value="1"/>
</dbReference>
<dbReference type="GO" id="GO:0016787">
    <property type="term" value="F:hydrolase activity"/>
    <property type="evidence" value="ECO:0007669"/>
    <property type="project" value="UniProtKB-KW"/>
</dbReference>
<dbReference type="Pfam" id="PF00857">
    <property type="entry name" value="Isochorismatase"/>
    <property type="match status" value="1"/>
</dbReference>
<evidence type="ECO:0000259" key="2">
    <source>
        <dbReference type="Pfam" id="PF00857"/>
    </source>
</evidence>
<organism evidence="3 4">
    <name type="scientific">Zymomonas mobilis subsp. mobilis (strain ATCC 10988 / DSM 424 / LMG 404 / NCIMB 8938 / NRRL B-806 / ZM1)</name>
    <dbReference type="NCBI Taxonomy" id="555217"/>
    <lineage>
        <taxon>Bacteria</taxon>
        <taxon>Pseudomonadati</taxon>
        <taxon>Pseudomonadota</taxon>
        <taxon>Alphaproteobacteria</taxon>
        <taxon>Sphingomonadales</taxon>
        <taxon>Zymomonadaceae</taxon>
        <taxon>Zymomonas</taxon>
    </lineage>
</organism>
<keyword evidence="1 3" id="KW-0378">Hydrolase</keyword>
<dbReference type="PANTHER" id="PTHR43540:SF7">
    <property type="entry name" value="ISOCHORISMATASE FAMILY PROTEIN YECD"/>
    <property type="match status" value="1"/>
</dbReference>
<dbReference type="Proteomes" id="UP000001494">
    <property type="component" value="Chromosome"/>
</dbReference>
<dbReference type="eggNOG" id="COG1335">
    <property type="taxonomic scope" value="Bacteria"/>
</dbReference>
<gene>
    <name evidence="3" type="ordered locus">Zmob_1280</name>
</gene>
<dbReference type="KEGG" id="zmm:Zmob_1280"/>
<sequence>MFSLNPETTALVLIDLQNGIINLPLEPYSGEKALSVGKTLAKKFRKAGASVFLVRVTFSENFPDVPPRNVDQPAEYPEGGYSPEWDQLADGLKQSGDMVITKRQWGAFYGTELDLQLRRRGIQTIVLSGIATNFGVESTARQAWEHGYDLVITEDGCTSFSQALHDMAVQQIFPRLAHVVQSQNIVLK</sequence>
<dbReference type="SUPFAM" id="SSF52499">
    <property type="entry name" value="Isochorismatase-like hydrolases"/>
    <property type="match status" value="1"/>
</dbReference>
<evidence type="ECO:0000313" key="4">
    <source>
        <dbReference type="Proteomes" id="UP000001494"/>
    </source>
</evidence>
<feature type="domain" description="Isochorismatase-like" evidence="2">
    <location>
        <begin position="9"/>
        <end position="183"/>
    </location>
</feature>